<comment type="similarity">
    <text evidence="9">Belongs to the polygalacturonase-inhibiting protein family.</text>
</comment>
<keyword evidence="4" id="KW-0812">Transmembrane</keyword>
<evidence type="ECO:0000259" key="11">
    <source>
        <dbReference type="Pfam" id="PF08263"/>
    </source>
</evidence>
<gene>
    <name evidence="12" type="ORF">PHJA_001556600</name>
</gene>
<evidence type="ECO:0000313" key="12">
    <source>
        <dbReference type="EMBL" id="GFP94122.1"/>
    </source>
</evidence>
<evidence type="ECO:0000256" key="3">
    <source>
        <dbReference type="ARBA" id="ARBA00022614"/>
    </source>
</evidence>
<sequence>MKITTFICILFLSQPLLSHSERCNPQDKKVLLKIKQAFNNPYHLASWDPATDCCGWYVVECDRITNRINEIHLFSANVSGQIPAAVADLPYLESLTFHKITNLTGTIPRALTRLRNLKRLTISWTNISGPIPTFLSELKSLTSHLSGLRLDRNKLTGPIPDSFGDLSPTLQYLYLSHNQLSGSIPRAWGYLNFTLMSLERNKLEGDISFLNTLMFNMSNVEIPDSLTNLDLNHNRIYGSLPEGLANWERLFNMNVSYNRLCGRIPIGGKLQELDYTSYFHNRCLCGKPLPDCK</sequence>
<dbReference type="FunFam" id="3.80.10.10:FF:000129">
    <property type="entry name" value="Leucine-rich repeat receptor-like kinase"/>
    <property type="match status" value="1"/>
</dbReference>
<evidence type="ECO:0000313" key="13">
    <source>
        <dbReference type="Proteomes" id="UP000653305"/>
    </source>
</evidence>
<evidence type="ECO:0000256" key="10">
    <source>
        <dbReference type="SAM" id="SignalP"/>
    </source>
</evidence>
<proteinExistence type="inferred from homology"/>
<feature type="chain" id="PRO_5032308032" evidence="10">
    <location>
        <begin position="21"/>
        <end position="293"/>
    </location>
</feature>
<dbReference type="AlphaFoldDB" id="A0A830C7H5"/>
<evidence type="ECO:0000256" key="9">
    <source>
        <dbReference type="ARBA" id="ARBA00038043"/>
    </source>
</evidence>
<dbReference type="Pfam" id="PF08263">
    <property type="entry name" value="LRRNT_2"/>
    <property type="match status" value="1"/>
</dbReference>
<keyword evidence="13" id="KW-1185">Reference proteome</keyword>
<keyword evidence="7" id="KW-1133">Transmembrane helix</keyword>
<dbReference type="PANTHER" id="PTHR48059">
    <property type="entry name" value="POLYGALACTURONASE INHIBITOR 1"/>
    <property type="match status" value="1"/>
</dbReference>
<dbReference type="InterPro" id="IPR001611">
    <property type="entry name" value="Leu-rich_rpt"/>
</dbReference>
<dbReference type="GO" id="GO:0016020">
    <property type="term" value="C:membrane"/>
    <property type="evidence" value="ECO:0007669"/>
    <property type="project" value="UniProtKB-SubCell"/>
</dbReference>
<keyword evidence="6" id="KW-0677">Repeat</keyword>
<comment type="subcellular location">
    <subcellularLocation>
        <location evidence="2">Cell envelope</location>
    </subcellularLocation>
    <subcellularLocation>
        <location evidence="1">Membrane</location>
        <topology evidence="1">Single-pass membrane protein</topology>
    </subcellularLocation>
</comment>
<dbReference type="InterPro" id="IPR051848">
    <property type="entry name" value="PGIP"/>
</dbReference>
<evidence type="ECO:0000256" key="1">
    <source>
        <dbReference type="ARBA" id="ARBA00004167"/>
    </source>
</evidence>
<dbReference type="OrthoDB" id="676979at2759"/>
<dbReference type="InterPro" id="IPR032675">
    <property type="entry name" value="LRR_dom_sf"/>
</dbReference>
<dbReference type="Gene3D" id="3.80.10.10">
    <property type="entry name" value="Ribonuclease Inhibitor"/>
    <property type="match status" value="1"/>
</dbReference>
<keyword evidence="8" id="KW-0472">Membrane</keyword>
<feature type="domain" description="Leucine-rich repeat-containing N-terminal plant-type" evidence="11">
    <location>
        <begin position="25"/>
        <end position="62"/>
    </location>
</feature>
<feature type="signal peptide" evidence="10">
    <location>
        <begin position="1"/>
        <end position="20"/>
    </location>
</feature>
<dbReference type="PANTHER" id="PTHR48059:SF4">
    <property type="entry name" value="POLYGALACTURONASE INHIBITOR 1-RELATED"/>
    <property type="match status" value="1"/>
</dbReference>
<evidence type="ECO:0000256" key="8">
    <source>
        <dbReference type="ARBA" id="ARBA00023136"/>
    </source>
</evidence>
<evidence type="ECO:0000256" key="7">
    <source>
        <dbReference type="ARBA" id="ARBA00022989"/>
    </source>
</evidence>
<name>A0A830C7H5_9LAMI</name>
<dbReference type="SUPFAM" id="SSF52058">
    <property type="entry name" value="L domain-like"/>
    <property type="match status" value="1"/>
</dbReference>
<dbReference type="Pfam" id="PF13855">
    <property type="entry name" value="LRR_8"/>
    <property type="match status" value="1"/>
</dbReference>
<protein>
    <submittedName>
        <fullName evidence="12">Polygalacturonase inhibitor</fullName>
    </submittedName>
</protein>
<keyword evidence="5 10" id="KW-0732">Signal</keyword>
<comment type="caution">
    <text evidence="12">The sequence shown here is derived from an EMBL/GenBank/DDBJ whole genome shotgun (WGS) entry which is preliminary data.</text>
</comment>
<dbReference type="Proteomes" id="UP000653305">
    <property type="component" value="Unassembled WGS sequence"/>
</dbReference>
<evidence type="ECO:0000256" key="4">
    <source>
        <dbReference type="ARBA" id="ARBA00022692"/>
    </source>
</evidence>
<evidence type="ECO:0000256" key="2">
    <source>
        <dbReference type="ARBA" id="ARBA00004196"/>
    </source>
</evidence>
<reference evidence="12" key="1">
    <citation type="submission" date="2020-07" db="EMBL/GenBank/DDBJ databases">
        <title>Ethylene signaling mediates host invasion by parasitic plants.</title>
        <authorList>
            <person name="Yoshida S."/>
        </authorList>
    </citation>
    <scope>NUCLEOTIDE SEQUENCE</scope>
    <source>
        <strain evidence="12">Okayama</strain>
    </source>
</reference>
<keyword evidence="3" id="KW-0433">Leucine-rich repeat</keyword>
<organism evidence="12 13">
    <name type="scientific">Phtheirospermum japonicum</name>
    <dbReference type="NCBI Taxonomy" id="374723"/>
    <lineage>
        <taxon>Eukaryota</taxon>
        <taxon>Viridiplantae</taxon>
        <taxon>Streptophyta</taxon>
        <taxon>Embryophyta</taxon>
        <taxon>Tracheophyta</taxon>
        <taxon>Spermatophyta</taxon>
        <taxon>Magnoliopsida</taxon>
        <taxon>eudicotyledons</taxon>
        <taxon>Gunneridae</taxon>
        <taxon>Pentapetalae</taxon>
        <taxon>asterids</taxon>
        <taxon>lamiids</taxon>
        <taxon>Lamiales</taxon>
        <taxon>Orobanchaceae</taxon>
        <taxon>Orobanchaceae incertae sedis</taxon>
        <taxon>Phtheirospermum</taxon>
    </lineage>
</organism>
<evidence type="ECO:0000256" key="6">
    <source>
        <dbReference type="ARBA" id="ARBA00022737"/>
    </source>
</evidence>
<dbReference type="Pfam" id="PF00560">
    <property type="entry name" value="LRR_1"/>
    <property type="match status" value="2"/>
</dbReference>
<dbReference type="InterPro" id="IPR013210">
    <property type="entry name" value="LRR_N_plant-typ"/>
</dbReference>
<evidence type="ECO:0000256" key="5">
    <source>
        <dbReference type="ARBA" id="ARBA00022729"/>
    </source>
</evidence>
<dbReference type="EMBL" id="BMAC01000335">
    <property type="protein sequence ID" value="GFP94122.1"/>
    <property type="molecule type" value="Genomic_DNA"/>
</dbReference>
<accession>A0A830C7H5</accession>